<dbReference type="EMBL" id="JAUEPR010000001">
    <property type="protein sequence ID" value="KAK0490590.1"/>
    <property type="molecule type" value="Genomic_DNA"/>
</dbReference>
<keyword evidence="1" id="KW-0175">Coiled coil</keyword>
<dbReference type="Proteomes" id="UP001175227">
    <property type="component" value="Unassembled WGS sequence"/>
</dbReference>
<feature type="region of interest" description="Disordered" evidence="2">
    <location>
        <begin position="795"/>
        <end position="968"/>
    </location>
</feature>
<accession>A0AA39US73</accession>
<feature type="compositionally biased region" description="Acidic residues" evidence="2">
    <location>
        <begin position="604"/>
        <end position="627"/>
    </location>
</feature>
<feature type="compositionally biased region" description="Low complexity" evidence="2">
    <location>
        <begin position="991"/>
        <end position="1007"/>
    </location>
</feature>
<feature type="compositionally biased region" description="Low complexity" evidence="2">
    <location>
        <begin position="816"/>
        <end position="826"/>
    </location>
</feature>
<dbReference type="Gene3D" id="1.10.287.1490">
    <property type="match status" value="1"/>
</dbReference>
<feature type="compositionally biased region" description="Acidic residues" evidence="2">
    <location>
        <begin position="838"/>
        <end position="848"/>
    </location>
</feature>
<feature type="region of interest" description="Disordered" evidence="2">
    <location>
        <begin position="1"/>
        <end position="83"/>
    </location>
</feature>
<evidence type="ECO:0000313" key="3">
    <source>
        <dbReference type="EMBL" id="KAK0490590.1"/>
    </source>
</evidence>
<feature type="compositionally biased region" description="Low complexity" evidence="2">
    <location>
        <begin position="945"/>
        <end position="961"/>
    </location>
</feature>
<dbReference type="AlphaFoldDB" id="A0AA39US73"/>
<dbReference type="PANTHER" id="PTHR24216">
    <property type="entry name" value="PAXILLIN-RELATED"/>
    <property type="match status" value="1"/>
</dbReference>
<feature type="compositionally biased region" description="Low complexity" evidence="2">
    <location>
        <begin position="313"/>
        <end position="329"/>
    </location>
</feature>
<reference evidence="3" key="1">
    <citation type="submission" date="2023-06" db="EMBL/GenBank/DDBJ databases">
        <authorList>
            <consortium name="Lawrence Berkeley National Laboratory"/>
            <person name="Ahrendt S."/>
            <person name="Sahu N."/>
            <person name="Indic B."/>
            <person name="Wong-Bajracharya J."/>
            <person name="Merenyi Z."/>
            <person name="Ke H.-M."/>
            <person name="Monk M."/>
            <person name="Kocsube S."/>
            <person name="Drula E."/>
            <person name="Lipzen A."/>
            <person name="Balint B."/>
            <person name="Henrissat B."/>
            <person name="Andreopoulos B."/>
            <person name="Martin F.M."/>
            <person name="Harder C.B."/>
            <person name="Rigling D."/>
            <person name="Ford K.L."/>
            <person name="Foster G.D."/>
            <person name="Pangilinan J."/>
            <person name="Papanicolaou A."/>
            <person name="Barry K."/>
            <person name="LaButti K."/>
            <person name="Viragh M."/>
            <person name="Koriabine M."/>
            <person name="Yan M."/>
            <person name="Riley R."/>
            <person name="Champramary S."/>
            <person name="Plett K.L."/>
            <person name="Tsai I.J."/>
            <person name="Slot J."/>
            <person name="Sipos G."/>
            <person name="Plett J."/>
            <person name="Nagy L.G."/>
            <person name="Grigoriev I.V."/>
        </authorList>
    </citation>
    <scope>NUCLEOTIDE SEQUENCE</scope>
    <source>
        <strain evidence="3">ICMP 16352</strain>
    </source>
</reference>
<feature type="compositionally biased region" description="Polar residues" evidence="2">
    <location>
        <begin position="52"/>
        <end position="65"/>
    </location>
</feature>
<feature type="compositionally biased region" description="Low complexity" evidence="2">
    <location>
        <begin position="37"/>
        <end position="51"/>
    </location>
</feature>
<feature type="compositionally biased region" description="Polar residues" evidence="2">
    <location>
        <begin position="887"/>
        <end position="899"/>
    </location>
</feature>
<comment type="caution">
    <text evidence="3">The sequence shown here is derived from an EMBL/GenBank/DDBJ whole genome shotgun (WGS) entry which is preliminary data.</text>
</comment>
<evidence type="ECO:0000256" key="2">
    <source>
        <dbReference type="SAM" id="MobiDB-lite"/>
    </source>
</evidence>
<feature type="compositionally biased region" description="Basic residues" evidence="2">
    <location>
        <begin position="23"/>
        <end position="36"/>
    </location>
</feature>
<feature type="region of interest" description="Disordered" evidence="2">
    <location>
        <begin position="989"/>
        <end position="1011"/>
    </location>
</feature>
<feature type="region of interest" description="Disordered" evidence="2">
    <location>
        <begin position="659"/>
        <end position="687"/>
    </location>
</feature>
<protein>
    <submittedName>
        <fullName evidence="3">Uncharacterized protein</fullName>
    </submittedName>
</protein>
<gene>
    <name evidence="3" type="ORF">IW261DRAFT_1555771</name>
</gene>
<evidence type="ECO:0000313" key="4">
    <source>
        <dbReference type="Proteomes" id="UP001175227"/>
    </source>
</evidence>
<evidence type="ECO:0000256" key="1">
    <source>
        <dbReference type="SAM" id="Coils"/>
    </source>
</evidence>
<feature type="coiled-coil region" evidence="1">
    <location>
        <begin position="439"/>
        <end position="466"/>
    </location>
</feature>
<dbReference type="PANTHER" id="PTHR24216:SF8">
    <property type="entry name" value="PAXILLIN, ISOFORM F"/>
    <property type="match status" value="1"/>
</dbReference>
<feature type="region of interest" description="Disordered" evidence="2">
    <location>
        <begin position="298"/>
        <end position="384"/>
    </location>
</feature>
<feature type="coiled-coil region" evidence="1">
    <location>
        <begin position="495"/>
        <end position="543"/>
    </location>
</feature>
<feature type="compositionally biased region" description="Low complexity" evidence="2">
    <location>
        <begin position="361"/>
        <end position="378"/>
    </location>
</feature>
<sequence>MQVDGNTPEDVEAQIRFESFKLGKPRPTHSHARSHSRNASMSSFSFGTSKSQPTNLNELSTPSTKRNSHHRRRSSVSTRHESAEMMGVAVPDLPQSNLDDNIAFGDKDSVRRRALWALEGKQDVSYSKVEIPELETSSSDMLGFEFPSKPSFPPGSGVGSSLSSLMSSKRDSFKLLTASSSSKDQLHTLMEEDEDEEESSGSIPAPSTSPLPIEPSVPSIKPLTSKPRPASLNLRPLSLTPDNLNNHNFGLPTPVPTPSPIQPRSGLRSLSLASVPLMSVTHRRPALNLQIASDGSLVKAGDQNTPDTRALPRRSSISYRSSSTSSTSSNPGLPTPEMTPTFALDRRFSLNSNDDDDGFPTSVSSSSSSSSRSQSQTRPLSVSEQHFLYKSHNALLGRIMDLEKALTTRQREDGSRPISMLSDASSPCVGNDDEMFRLVTDLKAERDELKRDVDGWRVRVANMDEQLVTFAKRVESERRDAWVARTKCGMIEVERAGLEKGVEHLNAQIISLRDETKTLAVQIDKLSSEKVGLEAEVRRLKALAEAEVDVLATPTTESFTPFSRKRDIGMSSLDSANSSVTDVDGDSDFSSTFGFRLKAVAEEPDDILSDEDNGLAGYEDEEEDDIDVSNSPISDDDFGSDDGFPRSVVAMKEGTPAVNVTAPSRSCSPGLPTPVRTPPSHQSRASLSKTWTFPRGAPVSQPVNNKENEEIDRFFGCLEEPDDVPIAVTEGEATEDLYTFERSKSLFASGFKYQDDMPPWLLGGADEVVNNSLDMVIEEDEEESGSDMTRVEEEEVFGDAGGIKITFTPPIEDTPSEPSVPETPSPKASVKPVHLLADFEEDEVEEDVVSTPPLGFSRPAPSQMVTPPSSIPRPATTPSGIPRSVSREQSPSLSRSPPTYATPPNKRGGSMPSFIPQPVSPCSPKLPRASTTFIRQPPRKPLLPSKMSNGNKTSSNGSTSKLQSSTMSTCTDLSLSTVNSRINMLPRFSDDLSASTGSASSRAGPSPQMMSVDLGNRDVPRCDESPKPTSFSGLMTSPLTRFSSLTSLIPLPWSPRSNATESFVDSKAEVLSSPPIQERRTFVSKERQLEKLKVRFKTEGAVKSYGGDVCKKCHDDEPVFL</sequence>
<feature type="region of interest" description="Disordered" evidence="2">
    <location>
        <begin position="604"/>
        <end position="640"/>
    </location>
</feature>
<name>A0AA39US73_9AGAR</name>
<feature type="region of interest" description="Disordered" evidence="2">
    <location>
        <begin position="177"/>
        <end position="266"/>
    </location>
</feature>
<keyword evidence="4" id="KW-1185">Reference proteome</keyword>
<organism evidence="3 4">
    <name type="scientific">Armillaria novae-zelandiae</name>
    <dbReference type="NCBI Taxonomy" id="153914"/>
    <lineage>
        <taxon>Eukaryota</taxon>
        <taxon>Fungi</taxon>
        <taxon>Dikarya</taxon>
        <taxon>Basidiomycota</taxon>
        <taxon>Agaricomycotina</taxon>
        <taxon>Agaricomycetes</taxon>
        <taxon>Agaricomycetidae</taxon>
        <taxon>Agaricales</taxon>
        <taxon>Marasmiineae</taxon>
        <taxon>Physalacriaceae</taxon>
        <taxon>Armillaria</taxon>
    </lineage>
</organism>
<proteinExistence type="predicted"/>